<dbReference type="Pfam" id="PF14040">
    <property type="entry name" value="DNase_NucA_NucB"/>
    <property type="match status" value="1"/>
</dbReference>
<proteinExistence type="predicted"/>
<keyword evidence="4" id="KW-1185">Reference proteome</keyword>
<protein>
    <recommendedName>
        <fullName evidence="2">Deoxyribonuclease NucA/NucB domain-containing protein</fullName>
    </recommendedName>
</protein>
<evidence type="ECO:0000313" key="4">
    <source>
        <dbReference type="Proteomes" id="UP001064879"/>
    </source>
</evidence>
<feature type="domain" description="Deoxyribonuclease NucA/NucB" evidence="2">
    <location>
        <begin position="232"/>
        <end position="336"/>
    </location>
</feature>
<dbReference type="EMBL" id="CP093443">
    <property type="protein sequence ID" value="UVI35369.1"/>
    <property type="molecule type" value="Genomic_DNA"/>
</dbReference>
<feature type="region of interest" description="Disordered" evidence="1">
    <location>
        <begin position="218"/>
        <end position="253"/>
    </location>
</feature>
<gene>
    <name evidence="3" type="ORF">L1F31_14785</name>
</gene>
<sequence length="339" mass="35848">MSKDPDGASICVTLGEQEESGLKPHAALPLPKNLCKSGVRSSDRTNGCVGVPLTIKHHSGKGAVLGTLTGTAYVYQYSATNQTRIGNQLTLVTSKTSGTGNQFSIVGNTPKCSGSCSRTGALTSLAGKALKAGKTLSAESYYNWTGKSARTNQNLSWNLTIKHPRVAQVLPFNYAGASPVRCDREYKSISAGCIMTKGQVAIGYDRASHPNFAKHVTDAQKSGLPGKSTALKRLKPGQSSAKNRSKACPSRLKRPSGYSCDEYPFASTQQGAYYGGGTGRTFSQCKISDKAYPVGAKGGKGYSACLIPQKENSAAGSELSKFFKESRVLTGDSFFVQIL</sequence>
<dbReference type="RefSeq" id="WP_265418005.1">
    <property type="nucleotide sequence ID" value="NZ_CP093443.1"/>
</dbReference>
<organism evidence="3 4">
    <name type="scientific">Brevibacterium spongiae</name>
    <dbReference type="NCBI Taxonomy" id="2909672"/>
    <lineage>
        <taxon>Bacteria</taxon>
        <taxon>Bacillati</taxon>
        <taxon>Actinomycetota</taxon>
        <taxon>Actinomycetes</taxon>
        <taxon>Micrococcales</taxon>
        <taxon>Brevibacteriaceae</taxon>
        <taxon>Brevibacterium</taxon>
    </lineage>
</organism>
<dbReference type="Proteomes" id="UP001064879">
    <property type="component" value="Chromosome"/>
</dbReference>
<evidence type="ECO:0000313" key="3">
    <source>
        <dbReference type="EMBL" id="UVI35369.1"/>
    </source>
</evidence>
<name>A0ABY5SMJ7_9MICO</name>
<accession>A0ABY5SMJ7</accession>
<dbReference type="InterPro" id="IPR029476">
    <property type="entry name" value="DNase_NucA_NucB"/>
</dbReference>
<evidence type="ECO:0000259" key="2">
    <source>
        <dbReference type="Pfam" id="PF14040"/>
    </source>
</evidence>
<reference evidence="3" key="1">
    <citation type="submission" date="2022-03" db="EMBL/GenBank/DDBJ databases">
        <title>Brevibacterium spongiae sp. nov., isolated from marine sponge.</title>
        <authorList>
            <person name="Li Z."/>
            <person name="Zhang M."/>
        </authorList>
    </citation>
    <scope>NUCLEOTIDE SEQUENCE</scope>
    <source>
        <strain evidence="3">WHS-Z9</strain>
    </source>
</reference>
<evidence type="ECO:0000256" key="1">
    <source>
        <dbReference type="SAM" id="MobiDB-lite"/>
    </source>
</evidence>